<dbReference type="PANTHER" id="PTHR30121">
    <property type="entry name" value="UNCHARACTERIZED PROTEIN YJGR-RELATED"/>
    <property type="match status" value="1"/>
</dbReference>
<dbReference type="Pfam" id="PF03135">
    <property type="entry name" value="CagE_TrbE_VirB"/>
    <property type="match status" value="1"/>
</dbReference>
<evidence type="ECO:0000259" key="4">
    <source>
        <dbReference type="SMART" id="SM00382"/>
    </source>
</evidence>
<dbReference type="InterPro" id="IPR051162">
    <property type="entry name" value="T4SS_component"/>
</dbReference>
<dbReference type="InterPro" id="IPR018145">
    <property type="entry name" value="CagE_TrbE_VirB_cntrl_dom"/>
</dbReference>
<protein>
    <submittedName>
        <fullName evidence="5">Type IV secretion system protein VirB4</fullName>
    </submittedName>
</protein>
<dbReference type="SUPFAM" id="SSF52540">
    <property type="entry name" value="P-loop containing nucleoside triphosphate hydrolases"/>
    <property type="match status" value="1"/>
</dbReference>
<dbReference type="SMART" id="SM00382">
    <property type="entry name" value="AAA"/>
    <property type="match status" value="1"/>
</dbReference>
<dbReference type="EMBL" id="FOVP01000021">
    <property type="protein sequence ID" value="SFO26036.1"/>
    <property type="molecule type" value="Genomic_DNA"/>
</dbReference>
<keyword evidence="6" id="KW-1185">Reference proteome</keyword>
<evidence type="ECO:0000256" key="1">
    <source>
        <dbReference type="ARBA" id="ARBA00006512"/>
    </source>
</evidence>
<reference evidence="6" key="1">
    <citation type="submission" date="2016-10" db="EMBL/GenBank/DDBJ databases">
        <authorList>
            <person name="Varghese N."/>
            <person name="Submissions S."/>
        </authorList>
    </citation>
    <scope>NUCLEOTIDE SEQUENCE [LARGE SCALE GENOMIC DNA]</scope>
    <source>
        <strain evidence="6">DSM 28463</strain>
    </source>
</reference>
<feature type="domain" description="AAA+ ATPase" evidence="4">
    <location>
        <begin position="438"/>
        <end position="709"/>
    </location>
</feature>
<accession>A0A1I5FQY0</accession>
<proteinExistence type="inferred from homology"/>
<organism evidence="5 6">
    <name type="scientific">Roseovarius lutimaris</name>
    <dbReference type="NCBI Taxonomy" id="1005928"/>
    <lineage>
        <taxon>Bacteria</taxon>
        <taxon>Pseudomonadati</taxon>
        <taxon>Pseudomonadota</taxon>
        <taxon>Alphaproteobacteria</taxon>
        <taxon>Rhodobacterales</taxon>
        <taxon>Roseobacteraceae</taxon>
        <taxon>Roseovarius</taxon>
    </lineage>
</organism>
<gene>
    <name evidence="5" type="ORF">SAMN04487859_12143</name>
</gene>
<evidence type="ECO:0000313" key="5">
    <source>
        <dbReference type="EMBL" id="SFO26036.1"/>
    </source>
</evidence>
<keyword evidence="3" id="KW-0067">ATP-binding</keyword>
<name>A0A1I5FQY0_9RHOB</name>
<dbReference type="Gene3D" id="3.40.50.300">
    <property type="entry name" value="P-loop containing nucleotide triphosphate hydrolases"/>
    <property type="match status" value="2"/>
</dbReference>
<keyword evidence="2" id="KW-0547">Nucleotide-binding</keyword>
<comment type="similarity">
    <text evidence="1">Belongs to the TrbE/VirB4 family.</text>
</comment>
<dbReference type="OrthoDB" id="9816422at2"/>
<dbReference type="AlphaFoldDB" id="A0A1I5FQY0"/>
<dbReference type="InterPro" id="IPR003593">
    <property type="entry name" value="AAA+_ATPase"/>
</dbReference>
<dbReference type="STRING" id="1005928.SAMN04487859_12143"/>
<dbReference type="InterPro" id="IPR027417">
    <property type="entry name" value="P-loop_NTPase"/>
</dbReference>
<dbReference type="RefSeq" id="WP_092841488.1">
    <property type="nucleotide sequence ID" value="NZ_FOVP01000021.1"/>
</dbReference>
<dbReference type="GO" id="GO:0005524">
    <property type="term" value="F:ATP binding"/>
    <property type="evidence" value="ECO:0007669"/>
    <property type="project" value="UniProtKB-KW"/>
</dbReference>
<dbReference type="PANTHER" id="PTHR30121:SF12">
    <property type="entry name" value="TYPE IV SECRETION SYSTEM PROTEIN CAGE"/>
    <property type="match status" value="1"/>
</dbReference>
<sequence>MRLEDGFDAASLLPHWVAKEKHLAQMLPYVSLVDDQTVRTRGNELFQCIRLDGINSYTKDDDELDKVRDLFAQIVSDSGHQFAYYVHKVSKPIDPTMKPIEGDSFAAAVDEQWRDFLENAGMRDKTLTLTIMHRPTTAKKVPFSPKKSIEVLREETAKRMRALREAVGFISTTFVDMQPRLLNAESGELLGFLGSLNTGEETPLYPGTKYGVVADAVANTRVTFKGDSFELTGGSVGKKIGTTLAIKDYSERTPCTMFDELNLPIDMVITHSFTPVNSNTMDDRIKRQMRLMQTTDDGAVTQYEQLAAARDELLSGRLSFGDHHMSVTLFANSVPELDDFTAEIRSSALTQGMKIIKEGFALRTHYFAQHPGNSVKRSRKAIVTSKNFASFAAFHRTPLGKTGDNVPWGVPITMLPTPERSGFWFNYHEKGSPDAEPTGGHTLIFGRQGAGKSVLSAFLATLARRAGARVFVFDYRLGMEMAVRANGGTYSSIKAGEPTGLNPLWTETDVEGQAWMNEWLMSLFSRDDKSYTPLQRTKIQEVIRQNAEAADPSLRNWDDLASLFAATDDDGDLQQRAREWAADGRYGWIFGQNLEDSFSLDGDFVGFDLTGILDDSSERERMAVLSYLFRRVERTMKDLKPTLIIVDETWKSLDNHYFREKLESWLFSVRKQNAVVVMMTQFPSQLKKTGVAETILQAVPTQILLPNSKAKAADYDLLSLEDKELDVMLTTPSASRLGLVRDDQGSVVVNADLSALGPLLTILGGMKKGEQLVGADYRQRPDFWRVK</sequence>
<dbReference type="Proteomes" id="UP000198599">
    <property type="component" value="Unassembled WGS sequence"/>
</dbReference>
<evidence type="ECO:0000313" key="6">
    <source>
        <dbReference type="Proteomes" id="UP000198599"/>
    </source>
</evidence>
<evidence type="ECO:0000256" key="2">
    <source>
        <dbReference type="ARBA" id="ARBA00022741"/>
    </source>
</evidence>
<evidence type="ECO:0000256" key="3">
    <source>
        <dbReference type="ARBA" id="ARBA00022840"/>
    </source>
</evidence>